<dbReference type="AlphaFoldDB" id="A0A2J4PIE8"/>
<reference evidence="3 4" key="2">
    <citation type="submission" date="2018-01" db="EMBL/GenBank/DDBJ databases">
        <title>Genomic study of Klebsiella pneumoniae.</title>
        <authorList>
            <person name="Yang Y."/>
            <person name="Bicalho R."/>
        </authorList>
    </citation>
    <scope>NUCLEOTIDE SEQUENCE [LARGE SCALE GENOMIC DNA]</scope>
    <source>
        <strain evidence="3 4">A11</strain>
    </source>
</reference>
<keyword evidence="2 3" id="KW-0378">Hydrolase</keyword>
<dbReference type="EC" id="3.5.2.7" evidence="3"/>
<dbReference type="SUPFAM" id="SSF51338">
    <property type="entry name" value="Composite domain of metallo-dependent hydrolases"/>
    <property type="match status" value="1"/>
</dbReference>
<dbReference type="PANTHER" id="PTHR42752:SF1">
    <property type="entry name" value="IMIDAZOLONEPROPIONASE-RELATED"/>
    <property type="match status" value="1"/>
</dbReference>
<dbReference type="InterPro" id="IPR011059">
    <property type="entry name" value="Metal-dep_hydrolase_composite"/>
</dbReference>
<protein>
    <submittedName>
        <fullName evidence="3">Imidazolonepropionase</fullName>
        <ecNumber evidence="3">3.5.2.7</ecNumber>
    </submittedName>
</protein>
<dbReference type="Proteomes" id="UP000234505">
    <property type="component" value="Unassembled WGS sequence"/>
</dbReference>
<evidence type="ECO:0000313" key="3">
    <source>
        <dbReference type="EMBL" id="PLL18590.1"/>
    </source>
</evidence>
<dbReference type="GO" id="GO:0019556">
    <property type="term" value="P:L-histidine catabolic process to glutamate and formamide"/>
    <property type="evidence" value="ECO:0007669"/>
    <property type="project" value="InterPro"/>
</dbReference>
<dbReference type="GO" id="GO:0046872">
    <property type="term" value="F:metal ion binding"/>
    <property type="evidence" value="ECO:0007669"/>
    <property type="project" value="UniProtKB-KW"/>
</dbReference>
<dbReference type="InterPro" id="IPR005920">
    <property type="entry name" value="HutI"/>
</dbReference>
<dbReference type="GO" id="GO:0050480">
    <property type="term" value="F:imidazolonepropionase activity"/>
    <property type="evidence" value="ECO:0007669"/>
    <property type="project" value="UniProtKB-EC"/>
</dbReference>
<reference evidence="3 4" key="1">
    <citation type="submission" date="2017-11" db="EMBL/GenBank/DDBJ databases">
        <authorList>
            <person name="Han C.G."/>
        </authorList>
    </citation>
    <scope>NUCLEOTIDE SEQUENCE [LARGE SCALE GENOMIC DNA]</scope>
    <source>
        <strain evidence="3 4">A11</strain>
    </source>
</reference>
<gene>
    <name evidence="3" type="ORF">CWN50_32885</name>
</gene>
<keyword evidence="1" id="KW-0479">Metal-binding</keyword>
<sequence length="81" mass="8974">MYTLWHHCRIATMAAGHYQLLDDGAMLTDGAVLLWVGSRAELPDLPVAQRVDLRGRVVTPGLVDCHSHAVFGGDRAREFEM</sequence>
<feature type="non-terminal residue" evidence="3">
    <location>
        <position position="81"/>
    </location>
</feature>
<organism evidence="3 4">
    <name type="scientific">Klebsiella michiganensis</name>
    <dbReference type="NCBI Taxonomy" id="1134687"/>
    <lineage>
        <taxon>Bacteria</taxon>
        <taxon>Pseudomonadati</taxon>
        <taxon>Pseudomonadota</taxon>
        <taxon>Gammaproteobacteria</taxon>
        <taxon>Enterobacterales</taxon>
        <taxon>Enterobacteriaceae</taxon>
        <taxon>Klebsiella/Raoultella group</taxon>
        <taxon>Klebsiella</taxon>
    </lineage>
</organism>
<name>A0A2J4PIE8_9ENTR</name>
<evidence type="ECO:0000313" key="4">
    <source>
        <dbReference type="Proteomes" id="UP000234505"/>
    </source>
</evidence>
<dbReference type="EMBL" id="PIDS01001881">
    <property type="protein sequence ID" value="PLL18590.1"/>
    <property type="molecule type" value="Genomic_DNA"/>
</dbReference>
<dbReference type="Gene3D" id="3.20.20.140">
    <property type="entry name" value="Metal-dependent hydrolases"/>
    <property type="match status" value="1"/>
</dbReference>
<dbReference type="Gene3D" id="2.30.40.10">
    <property type="entry name" value="Urease, subunit C, domain 1"/>
    <property type="match status" value="1"/>
</dbReference>
<dbReference type="GO" id="GO:0005737">
    <property type="term" value="C:cytoplasm"/>
    <property type="evidence" value="ECO:0007669"/>
    <property type="project" value="InterPro"/>
</dbReference>
<evidence type="ECO:0000256" key="1">
    <source>
        <dbReference type="ARBA" id="ARBA00022723"/>
    </source>
</evidence>
<dbReference type="PANTHER" id="PTHR42752">
    <property type="entry name" value="IMIDAZOLONEPROPIONASE"/>
    <property type="match status" value="1"/>
</dbReference>
<accession>A0A2J4PIE8</accession>
<proteinExistence type="predicted"/>
<evidence type="ECO:0000256" key="2">
    <source>
        <dbReference type="ARBA" id="ARBA00022801"/>
    </source>
</evidence>
<comment type="caution">
    <text evidence="3">The sequence shown here is derived from an EMBL/GenBank/DDBJ whole genome shotgun (WGS) entry which is preliminary data.</text>
</comment>